<dbReference type="EMBL" id="JALBCA010000317">
    <property type="protein sequence ID" value="KAI2380732.1"/>
    <property type="molecule type" value="Genomic_DNA"/>
</dbReference>
<accession>A0ACB8ULT1</accession>
<evidence type="ECO:0000313" key="1">
    <source>
        <dbReference type="EMBL" id="KAI2380732.1"/>
    </source>
</evidence>
<proteinExistence type="predicted"/>
<organism evidence="1">
    <name type="scientific">Ophidiomyces ophidiicola</name>
    <dbReference type="NCBI Taxonomy" id="1387563"/>
    <lineage>
        <taxon>Eukaryota</taxon>
        <taxon>Fungi</taxon>
        <taxon>Dikarya</taxon>
        <taxon>Ascomycota</taxon>
        <taxon>Pezizomycotina</taxon>
        <taxon>Eurotiomycetes</taxon>
        <taxon>Eurotiomycetidae</taxon>
        <taxon>Onygenales</taxon>
        <taxon>Onygenaceae</taxon>
        <taxon>Ophidiomyces</taxon>
    </lineage>
</organism>
<comment type="caution">
    <text evidence="1">The sequence shown here is derived from an EMBL/GenBank/DDBJ whole genome shotgun (WGS) entry which is preliminary data.</text>
</comment>
<name>A0ACB8ULT1_9EURO</name>
<sequence>MASHHNRENPSSSSSSPLTQDAAVMADNEARVYGDLLVTMTTRYAWRWDDSGSGGSTPGAFWHPVAQAAGALKPLGSVVFRAYADPSGTRASLLVGQAATSTASASAPPAVVAPTGYTRLWVNENSGARHTGSLWRPVAPAGYVAVGDVAHNAWDAPSTDLVWCLRADLASAAAAFVEPAAWDSRGSGARDDVSVWRVEPHATSSVGGRLLPILADTFRAARGLAKPTAAVAAGAALVPLLAVEKHFDPFRAPLPDLDPRRLPAPGDVFSKIEQALIALPFVAFLDPTDRDSVDNVDRPFCLICMATAWYNTATHRNDSLANLPRLDRVPVGVPRALSDRLTRSTGASVSAAAGLAARFATSLNYQFTSDQPPRPTYPEFVPGLRALDFVVPPLSAAAVFAHHIWFRVTHADENWIIGEIEFHANDPLNFRLVSLVPTAAVDAAATETEDKETETVAAAAVAVAGSMEELKV</sequence>
<gene>
    <name evidence="1" type="ORF">LOY88_006909</name>
</gene>
<protein>
    <submittedName>
        <fullName evidence="1">Uncharacterized protein</fullName>
    </submittedName>
</protein>
<reference evidence="1" key="1">
    <citation type="journal article" date="2022" name="bioRxiv">
        <title>Population genetic analysis of Ophidiomyces ophidiicola, the causative agent of snake fungal disease, indicates recent introductions to the USA.</title>
        <authorList>
            <person name="Ladner J.T."/>
            <person name="Palmer J.M."/>
            <person name="Ettinger C.L."/>
            <person name="Stajich J.E."/>
            <person name="Farrell T.M."/>
            <person name="Glorioso B.M."/>
            <person name="Lawson B."/>
            <person name="Price S.J."/>
            <person name="Stengle A.G."/>
            <person name="Grear D.A."/>
            <person name="Lorch J.M."/>
        </authorList>
    </citation>
    <scope>NUCLEOTIDE SEQUENCE</scope>
    <source>
        <strain evidence="1">NWHC 24266-5</strain>
    </source>
</reference>